<comment type="caution">
    <text evidence="1">The sequence shown here is derived from an EMBL/GenBank/DDBJ whole genome shotgun (WGS) entry which is preliminary data.</text>
</comment>
<gene>
    <name evidence="1" type="ORF">ACFYQT_40140</name>
</gene>
<accession>A0ABW6N8I0</accession>
<proteinExistence type="predicted"/>
<dbReference type="RefSeq" id="WP_389835573.1">
    <property type="nucleotide sequence ID" value="NZ_JBIAJP010000021.1"/>
</dbReference>
<keyword evidence="2" id="KW-1185">Reference proteome</keyword>
<evidence type="ECO:0000313" key="1">
    <source>
        <dbReference type="EMBL" id="MFF0009608.1"/>
    </source>
</evidence>
<evidence type="ECO:0000313" key="2">
    <source>
        <dbReference type="Proteomes" id="UP001601422"/>
    </source>
</evidence>
<dbReference type="Proteomes" id="UP001601422">
    <property type="component" value="Unassembled WGS sequence"/>
</dbReference>
<name>A0ABW6N8I0_9ACTN</name>
<protein>
    <submittedName>
        <fullName evidence="1">Uncharacterized protein</fullName>
    </submittedName>
</protein>
<sequence length="74" mass="8281">MLTTLRRNRLIANTTRNLARAADLNDNPNHRTISTDQVIAHAWTNHLLTITAAEAQPHVDAALAHWRLQPPQTA</sequence>
<reference evidence="1 2" key="1">
    <citation type="submission" date="2024-10" db="EMBL/GenBank/DDBJ databases">
        <title>The Natural Products Discovery Center: Release of the First 8490 Sequenced Strains for Exploring Actinobacteria Biosynthetic Diversity.</title>
        <authorList>
            <person name="Kalkreuter E."/>
            <person name="Kautsar S.A."/>
            <person name="Yang D."/>
            <person name="Bader C.D."/>
            <person name="Teijaro C.N."/>
            <person name="Fluegel L."/>
            <person name="Davis C.M."/>
            <person name="Simpson J.R."/>
            <person name="Lauterbach L."/>
            <person name="Steele A.D."/>
            <person name="Gui C."/>
            <person name="Meng S."/>
            <person name="Li G."/>
            <person name="Viehrig K."/>
            <person name="Ye F."/>
            <person name="Su P."/>
            <person name="Kiefer A.F."/>
            <person name="Nichols A."/>
            <person name="Cepeda A.J."/>
            <person name="Yan W."/>
            <person name="Fan B."/>
            <person name="Jiang Y."/>
            <person name="Adhikari A."/>
            <person name="Zheng C.-J."/>
            <person name="Schuster L."/>
            <person name="Cowan T.M."/>
            <person name="Smanski M.J."/>
            <person name="Chevrette M.G."/>
            <person name="De Carvalho L.P.S."/>
            <person name="Shen B."/>
        </authorList>
    </citation>
    <scope>NUCLEOTIDE SEQUENCE [LARGE SCALE GENOMIC DNA]</scope>
    <source>
        <strain evidence="1 2">NPDC005497</strain>
    </source>
</reference>
<dbReference type="EMBL" id="JBIAJP010000021">
    <property type="protein sequence ID" value="MFF0009608.1"/>
    <property type="molecule type" value="Genomic_DNA"/>
</dbReference>
<organism evidence="1 2">
    <name type="scientific">Streptomyces tibetensis</name>
    <dbReference type="NCBI Taxonomy" id="2382123"/>
    <lineage>
        <taxon>Bacteria</taxon>
        <taxon>Bacillati</taxon>
        <taxon>Actinomycetota</taxon>
        <taxon>Actinomycetes</taxon>
        <taxon>Kitasatosporales</taxon>
        <taxon>Streptomycetaceae</taxon>
        <taxon>Streptomyces</taxon>
    </lineage>
</organism>